<accession>A0A7C9R4M4</accession>
<organism evidence="2 3">
    <name type="scientific">Mesorhizobium zhangyense</name>
    <dbReference type="NCBI Taxonomy" id="1776730"/>
    <lineage>
        <taxon>Bacteria</taxon>
        <taxon>Pseudomonadati</taxon>
        <taxon>Pseudomonadota</taxon>
        <taxon>Alphaproteobacteria</taxon>
        <taxon>Hyphomicrobiales</taxon>
        <taxon>Phyllobacteriaceae</taxon>
        <taxon>Mesorhizobium</taxon>
    </lineage>
</organism>
<proteinExistence type="predicted"/>
<evidence type="ECO:0000313" key="2">
    <source>
        <dbReference type="EMBL" id="NGN39696.1"/>
    </source>
</evidence>
<keyword evidence="3" id="KW-1185">Reference proteome</keyword>
<dbReference type="Gene3D" id="3.40.630.30">
    <property type="match status" value="1"/>
</dbReference>
<dbReference type="InterPro" id="IPR000182">
    <property type="entry name" value="GNAT_dom"/>
</dbReference>
<dbReference type="RefSeq" id="WP_165113452.1">
    <property type="nucleotide sequence ID" value="NZ_JAAKZG010000001.1"/>
</dbReference>
<name>A0A7C9R4M4_9HYPH</name>
<sequence>MSVNVEPIAPDAQDFVAALEAEQLPIDDLSESGRLFFRFTQNGTPAGFGGLEALGEHVLFRSIVVFPQFRGQGIGHLITESLLEHAASLGAKDAYLLTTSAADFFAAIGFKQIRRDEVPLEILSTRQASSLCPSTAAFLTRPVSNQAALLHASTKETVQ</sequence>
<dbReference type="Proteomes" id="UP000481252">
    <property type="component" value="Unassembled WGS sequence"/>
</dbReference>
<keyword evidence="2" id="KW-0808">Transferase</keyword>
<reference evidence="2 3" key="1">
    <citation type="submission" date="2020-02" db="EMBL/GenBank/DDBJ databases">
        <title>Genome sequence of the type strain CGMCC 1.15528 of Mesorhizobium zhangyense.</title>
        <authorList>
            <person name="Gao J."/>
            <person name="Sun J."/>
        </authorList>
    </citation>
    <scope>NUCLEOTIDE SEQUENCE [LARGE SCALE GENOMIC DNA]</scope>
    <source>
        <strain evidence="2 3">CGMCC 1.15528</strain>
    </source>
</reference>
<dbReference type="InterPro" id="IPR016181">
    <property type="entry name" value="Acyl_CoA_acyltransferase"/>
</dbReference>
<comment type="caution">
    <text evidence="2">The sequence shown here is derived from an EMBL/GenBank/DDBJ whole genome shotgun (WGS) entry which is preliminary data.</text>
</comment>
<dbReference type="PROSITE" id="PS51186">
    <property type="entry name" value="GNAT"/>
    <property type="match status" value="1"/>
</dbReference>
<evidence type="ECO:0000313" key="3">
    <source>
        <dbReference type="Proteomes" id="UP000481252"/>
    </source>
</evidence>
<dbReference type="NCBIfam" id="NF040501">
    <property type="entry name" value="resist_ArsN2"/>
    <property type="match status" value="1"/>
</dbReference>
<dbReference type="GO" id="GO:0016747">
    <property type="term" value="F:acyltransferase activity, transferring groups other than amino-acyl groups"/>
    <property type="evidence" value="ECO:0007669"/>
    <property type="project" value="InterPro"/>
</dbReference>
<protein>
    <submittedName>
        <fullName evidence="2">GNAT family N-acetyltransferase</fullName>
    </submittedName>
</protein>
<evidence type="ECO:0000259" key="1">
    <source>
        <dbReference type="PROSITE" id="PS51186"/>
    </source>
</evidence>
<dbReference type="EMBL" id="JAAKZG010000001">
    <property type="protein sequence ID" value="NGN39696.1"/>
    <property type="molecule type" value="Genomic_DNA"/>
</dbReference>
<feature type="domain" description="N-acetyltransferase" evidence="1">
    <location>
        <begin position="3"/>
        <end position="129"/>
    </location>
</feature>
<dbReference type="Pfam" id="PF13508">
    <property type="entry name" value="Acetyltransf_7"/>
    <property type="match status" value="1"/>
</dbReference>
<dbReference type="AlphaFoldDB" id="A0A7C9R4M4"/>
<gene>
    <name evidence="2" type="ORF">G6N74_01320</name>
</gene>
<dbReference type="SUPFAM" id="SSF55729">
    <property type="entry name" value="Acyl-CoA N-acyltransferases (Nat)"/>
    <property type="match status" value="1"/>
</dbReference>
<dbReference type="CDD" id="cd04301">
    <property type="entry name" value="NAT_SF"/>
    <property type="match status" value="1"/>
</dbReference>